<name>A0A2R4MED7_9HYPH</name>
<dbReference type="Proteomes" id="UP000258927">
    <property type="component" value="Chromosome"/>
</dbReference>
<dbReference type="EMBL" id="CP021330">
    <property type="protein sequence ID" value="AVX04343.1"/>
    <property type="molecule type" value="Genomic_DNA"/>
</dbReference>
<dbReference type="KEGG" id="mmyr:MXMO3_01818"/>
<evidence type="ECO:0000313" key="1">
    <source>
        <dbReference type="EMBL" id="AVX04343.1"/>
    </source>
</evidence>
<evidence type="ECO:0000313" key="2">
    <source>
        <dbReference type="Proteomes" id="UP000258927"/>
    </source>
</evidence>
<proteinExistence type="predicted"/>
<gene>
    <name evidence="1" type="ORF">MXMO3_01818</name>
</gene>
<keyword evidence="2" id="KW-1185">Reference proteome</keyword>
<protein>
    <submittedName>
        <fullName evidence="1">Uncharacterized protein</fullName>
    </submittedName>
</protein>
<reference evidence="1 2" key="1">
    <citation type="submission" date="2017-05" db="EMBL/GenBank/DDBJ databases">
        <title>Genome Analysis of Maritalea myrionectae HL2708#5.</title>
        <authorList>
            <consortium name="Cotde Inc.-PKNU"/>
            <person name="Jang D."/>
            <person name="Oh H.-M."/>
        </authorList>
    </citation>
    <scope>NUCLEOTIDE SEQUENCE [LARGE SCALE GENOMIC DNA]</scope>
    <source>
        <strain evidence="1 2">HL2708#5</strain>
    </source>
</reference>
<sequence>MMANFEVLTFNEHSQKWEPVEHEGFSIEGTVEAKFTGTIKSDQVDWVAWWKFWAEAQ</sequence>
<organism evidence="1 2">
    <name type="scientific">Maritalea myrionectae</name>
    <dbReference type="NCBI Taxonomy" id="454601"/>
    <lineage>
        <taxon>Bacteria</taxon>
        <taxon>Pseudomonadati</taxon>
        <taxon>Pseudomonadota</taxon>
        <taxon>Alphaproteobacteria</taxon>
        <taxon>Hyphomicrobiales</taxon>
        <taxon>Devosiaceae</taxon>
        <taxon>Maritalea</taxon>
    </lineage>
</organism>
<accession>A0A2R4MED7</accession>
<dbReference type="AlphaFoldDB" id="A0A2R4MED7"/>